<comment type="caution">
    <text evidence="2">The sequence shown here is derived from an EMBL/GenBank/DDBJ whole genome shotgun (WGS) entry which is preliminary data.</text>
</comment>
<evidence type="ECO:0000313" key="2">
    <source>
        <dbReference type="EMBL" id="KAE8264878.1"/>
    </source>
</evidence>
<feature type="compositionally biased region" description="Low complexity" evidence="1">
    <location>
        <begin position="37"/>
        <end position="50"/>
    </location>
</feature>
<keyword evidence="3" id="KW-1185">Reference proteome</keyword>
<evidence type="ECO:0000256" key="1">
    <source>
        <dbReference type="SAM" id="MobiDB-lite"/>
    </source>
</evidence>
<name>A0A8X7N1W2_9BASI</name>
<feature type="region of interest" description="Disordered" evidence="1">
    <location>
        <begin position="299"/>
        <end position="339"/>
    </location>
</feature>
<feature type="compositionally biased region" description="Low complexity" evidence="1">
    <location>
        <begin position="422"/>
        <end position="445"/>
    </location>
</feature>
<feature type="region of interest" description="Disordered" evidence="1">
    <location>
        <begin position="77"/>
        <end position="110"/>
    </location>
</feature>
<reference evidence="2" key="2">
    <citation type="journal article" date="2019" name="IMA Fungus">
        <title>Genome sequencing and comparison of five Tilletia species to identify candidate genes for the detection of regulated species infecting wheat.</title>
        <authorList>
            <person name="Nguyen H.D.T."/>
            <person name="Sultana T."/>
            <person name="Kesanakurti P."/>
            <person name="Hambleton S."/>
        </authorList>
    </citation>
    <scope>NUCLEOTIDE SEQUENCE</scope>
    <source>
        <strain evidence="2">DAOMC 236422</strain>
    </source>
</reference>
<gene>
    <name evidence="2" type="ORF">A4X09_0g6831</name>
</gene>
<feature type="region of interest" description="Disordered" evidence="1">
    <location>
        <begin position="206"/>
        <end position="256"/>
    </location>
</feature>
<sequence length="445" mass="47812">MQRIRLPTTTASGPASKSAGRWSLTAAGASATPPVCSISTATSASPRSSPYSPPPQQQRITLNEVIKNDFFTPHHLPLQSKYDHNCNNSEDQSSGNGQKKKNSSSGLSEHEYQVRIGRAVQLLRTTLPDFMSIGLADYPNQQASTSQLQSIPLLDPLSLVRIAAPTLRRRQRTNTVGAEGKTGDDAMGSIYHSDVLFEFMPSLTSTTAEEDGSSSFSSTASSSSTSRTDAPNSSAQSTSSDVTAATTSSGLQDELDGKPSFSFSGRTLYLASAHVLRHALNAIFTETHVSLDRLRLLRSGGHSPEGGSGIHSTSSHRRMGDEEDMSESSLRGSSSPTASSADELIARLTFSGITRVTHQPHEYTVLFRYTLDRGTGQIARHRVERIQPEVGRSLWTGLSLAWFRLAPHMYPGSVVHSTIPVQSSQPSPLSRASAAASARRSANQQ</sequence>
<dbReference type="AlphaFoldDB" id="A0A8X7N1W2"/>
<reference evidence="2" key="1">
    <citation type="submission" date="2016-04" db="EMBL/GenBank/DDBJ databases">
        <authorList>
            <person name="Nguyen H.D."/>
            <person name="Samba Siva P."/>
            <person name="Cullis J."/>
            <person name="Levesque C.A."/>
            <person name="Hambleton S."/>
        </authorList>
    </citation>
    <scope>NUCLEOTIDE SEQUENCE</scope>
    <source>
        <strain evidence="2">DAOMC 236422</strain>
    </source>
</reference>
<feature type="region of interest" description="Disordered" evidence="1">
    <location>
        <begin position="1"/>
        <end position="57"/>
    </location>
</feature>
<proteinExistence type="predicted"/>
<dbReference type="Proteomes" id="UP000078113">
    <property type="component" value="Unassembled WGS sequence"/>
</dbReference>
<evidence type="ECO:0000313" key="3">
    <source>
        <dbReference type="Proteomes" id="UP000078113"/>
    </source>
</evidence>
<accession>A0A8X7N1W2</accession>
<feature type="compositionally biased region" description="Low complexity" evidence="1">
    <location>
        <begin position="213"/>
        <end position="249"/>
    </location>
</feature>
<feature type="compositionally biased region" description="Polar residues" evidence="1">
    <location>
        <begin position="327"/>
        <end position="339"/>
    </location>
</feature>
<protein>
    <submittedName>
        <fullName evidence="2">Uncharacterized protein</fullName>
    </submittedName>
</protein>
<organism evidence="2 3">
    <name type="scientific">Tilletia walkeri</name>
    <dbReference type="NCBI Taxonomy" id="117179"/>
    <lineage>
        <taxon>Eukaryota</taxon>
        <taxon>Fungi</taxon>
        <taxon>Dikarya</taxon>
        <taxon>Basidiomycota</taxon>
        <taxon>Ustilaginomycotina</taxon>
        <taxon>Exobasidiomycetes</taxon>
        <taxon>Tilletiales</taxon>
        <taxon>Tilletiaceae</taxon>
        <taxon>Tilletia</taxon>
    </lineage>
</organism>
<dbReference type="EMBL" id="LWDG02000495">
    <property type="protein sequence ID" value="KAE8264878.1"/>
    <property type="molecule type" value="Genomic_DNA"/>
</dbReference>
<feature type="region of interest" description="Disordered" evidence="1">
    <location>
        <begin position="420"/>
        <end position="445"/>
    </location>
</feature>